<reference evidence="2 3" key="1">
    <citation type="submission" date="2016-11" db="EMBL/GenBank/DDBJ databases">
        <authorList>
            <person name="Jaros S."/>
            <person name="Januszkiewicz K."/>
            <person name="Wedrychowicz H."/>
        </authorList>
    </citation>
    <scope>NUCLEOTIDE SEQUENCE [LARGE SCALE GENOMIC DNA]</scope>
    <source>
        <strain evidence="2 3">LMG 26898</strain>
    </source>
</reference>
<evidence type="ECO:0000256" key="1">
    <source>
        <dbReference type="SAM" id="MobiDB-lite"/>
    </source>
</evidence>
<dbReference type="Proteomes" id="UP000183983">
    <property type="component" value="Unassembled WGS sequence"/>
</dbReference>
<protein>
    <submittedName>
        <fullName evidence="2">Uncharacterized protein</fullName>
    </submittedName>
</protein>
<dbReference type="EMBL" id="FRDA01000004">
    <property type="protein sequence ID" value="SHM87498.1"/>
    <property type="molecule type" value="Genomic_DNA"/>
</dbReference>
<dbReference type="AlphaFoldDB" id="A0A1M7M9M7"/>
<proteinExistence type="predicted"/>
<name>A0A1M7M9M7_9PSED</name>
<evidence type="ECO:0000313" key="3">
    <source>
        <dbReference type="Proteomes" id="UP000183983"/>
    </source>
</evidence>
<organism evidence="2 3">
    <name type="scientific">Pseudomonas asturiensis</name>
    <dbReference type="NCBI Taxonomy" id="1190415"/>
    <lineage>
        <taxon>Bacteria</taxon>
        <taxon>Pseudomonadati</taxon>
        <taxon>Pseudomonadota</taxon>
        <taxon>Gammaproteobacteria</taxon>
        <taxon>Pseudomonadales</taxon>
        <taxon>Pseudomonadaceae</taxon>
        <taxon>Pseudomonas</taxon>
    </lineage>
</organism>
<evidence type="ECO:0000313" key="2">
    <source>
        <dbReference type="EMBL" id="SHM87498.1"/>
    </source>
</evidence>
<gene>
    <name evidence="2" type="ORF">SAMN05216593_10446</name>
</gene>
<dbReference type="STRING" id="1190415.SAMN05216593_10446"/>
<feature type="compositionally biased region" description="Polar residues" evidence="1">
    <location>
        <begin position="22"/>
        <end position="32"/>
    </location>
</feature>
<feature type="region of interest" description="Disordered" evidence="1">
    <location>
        <begin position="1"/>
        <end position="57"/>
    </location>
</feature>
<accession>A0A1M7M9M7</accession>
<sequence>MSKPVGCQSELALGGKRKKASRQTQGTLSKNRPLTAYSYKEQTDSAGQFPNKRLNGP</sequence>